<name>A0A286A770_9SPHI</name>
<proteinExistence type="predicted"/>
<gene>
    <name evidence="1" type="ORF">SAMN06297358_2680</name>
</gene>
<evidence type="ECO:0000313" key="1">
    <source>
        <dbReference type="EMBL" id="SOD17773.1"/>
    </source>
</evidence>
<reference evidence="2" key="1">
    <citation type="submission" date="2017-09" db="EMBL/GenBank/DDBJ databases">
        <authorList>
            <person name="Varghese N."/>
            <person name="Submissions S."/>
        </authorList>
    </citation>
    <scope>NUCLEOTIDE SEQUENCE [LARGE SCALE GENOMIC DNA]</scope>
    <source>
        <strain evidence="2">CGMCC 1.12803</strain>
    </source>
</reference>
<sequence length="72" mass="8106">MLLATALERVFIINDKGNEIRLTDPDPTWSEQSVINYYANEYPILATAKISAPQFNADKVEFRLESVMGTKG</sequence>
<dbReference type="Pfam" id="PF14454">
    <property type="entry name" value="Prok_Ub"/>
    <property type="match status" value="1"/>
</dbReference>
<organism evidence="1 2">
    <name type="scientific">Pedobacter xixiisoli</name>
    <dbReference type="NCBI Taxonomy" id="1476464"/>
    <lineage>
        <taxon>Bacteria</taxon>
        <taxon>Pseudomonadati</taxon>
        <taxon>Bacteroidota</taxon>
        <taxon>Sphingobacteriia</taxon>
        <taxon>Sphingobacteriales</taxon>
        <taxon>Sphingobacteriaceae</taxon>
        <taxon>Pedobacter</taxon>
    </lineage>
</organism>
<dbReference type="OrthoDB" id="6912309at2"/>
<dbReference type="AlphaFoldDB" id="A0A286A770"/>
<dbReference type="Proteomes" id="UP000219281">
    <property type="component" value="Unassembled WGS sequence"/>
</dbReference>
<keyword evidence="2" id="KW-1185">Reference proteome</keyword>
<dbReference type="InterPro" id="IPR032866">
    <property type="entry name" value="Prok_Ub"/>
</dbReference>
<dbReference type="RefSeq" id="WP_097132524.1">
    <property type="nucleotide sequence ID" value="NZ_OCMT01000003.1"/>
</dbReference>
<dbReference type="EMBL" id="OCMT01000003">
    <property type="protein sequence ID" value="SOD17773.1"/>
    <property type="molecule type" value="Genomic_DNA"/>
</dbReference>
<protein>
    <submittedName>
        <fullName evidence="1">PRTRC system protein C</fullName>
    </submittedName>
</protein>
<accession>A0A286A770</accession>
<evidence type="ECO:0000313" key="2">
    <source>
        <dbReference type="Proteomes" id="UP000219281"/>
    </source>
</evidence>